<evidence type="ECO:0000256" key="4">
    <source>
        <dbReference type="ARBA" id="ARBA00022989"/>
    </source>
</evidence>
<comment type="subcellular location">
    <subcellularLocation>
        <location evidence="1">Cell membrane</location>
        <topology evidence="1">Multi-pass membrane protein</topology>
    </subcellularLocation>
</comment>
<evidence type="ECO:0000256" key="6">
    <source>
        <dbReference type="SAM" id="Phobius"/>
    </source>
</evidence>
<dbReference type="PANTHER" id="PTHR42920">
    <property type="entry name" value="OS03G0707200 PROTEIN-RELATED"/>
    <property type="match status" value="1"/>
</dbReference>
<keyword evidence="5 6" id="KW-0472">Membrane</keyword>
<feature type="transmembrane region" description="Helical" evidence="6">
    <location>
        <begin position="260"/>
        <end position="278"/>
    </location>
</feature>
<accession>A0ABQ6CAB5</accession>
<evidence type="ECO:0000313" key="8">
    <source>
        <dbReference type="EMBL" id="GLS17327.1"/>
    </source>
</evidence>
<feature type="transmembrane region" description="Helical" evidence="6">
    <location>
        <begin position="200"/>
        <end position="222"/>
    </location>
</feature>
<keyword evidence="3 6" id="KW-0812">Transmembrane</keyword>
<keyword evidence="2" id="KW-1003">Cell membrane</keyword>
<dbReference type="PANTHER" id="PTHR42920:SF5">
    <property type="entry name" value="EAMA DOMAIN-CONTAINING PROTEIN"/>
    <property type="match status" value="1"/>
</dbReference>
<dbReference type="InterPro" id="IPR051258">
    <property type="entry name" value="Diverse_Substrate_Transporter"/>
</dbReference>
<gene>
    <name evidence="8" type="ORF">GCM10007874_03420</name>
</gene>
<dbReference type="Pfam" id="PF00892">
    <property type="entry name" value="EamA"/>
    <property type="match status" value="2"/>
</dbReference>
<dbReference type="Proteomes" id="UP001156882">
    <property type="component" value="Unassembled WGS sequence"/>
</dbReference>
<evidence type="ECO:0000256" key="5">
    <source>
        <dbReference type="ARBA" id="ARBA00023136"/>
    </source>
</evidence>
<dbReference type="InterPro" id="IPR000620">
    <property type="entry name" value="EamA_dom"/>
</dbReference>
<dbReference type="InterPro" id="IPR037185">
    <property type="entry name" value="EmrE-like"/>
</dbReference>
<feature type="transmembrane region" description="Helical" evidence="6">
    <location>
        <begin position="31"/>
        <end position="51"/>
    </location>
</feature>
<evidence type="ECO:0000313" key="9">
    <source>
        <dbReference type="Proteomes" id="UP001156882"/>
    </source>
</evidence>
<sequence>MLANCLLLLAAALWGFGNVAQKTVLEHLDPFSAVGSRCLIGGLLVMPLLLIERRRRVGAGYWASLARVSALFSISIVLQQAAYLTTTVTNASFLVNTCTVMTPLAAWLVIGEKPTIVVAFAASLTLIGILLLSGGMSGAINSGDMAALLSAVCYALWMVELGRHMQNHGGAVSTATAQFLGCAIVALPLGALYGNFSPQGAWAAAPELAVLGIFSTAVAFGIQTIAQRFTPASHAAVIVSGESVFGATGAVLFLGESLNVVAALGGTMVLAAIVYLAIAGQPREAAGPAPAS</sequence>
<name>A0ABQ6CAB5_9HYPH</name>
<protein>
    <recommendedName>
        <fullName evidence="7">EamA domain-containing protein</fullName>
    </recommendedName>
</protein>
<keyword evidence="4 6" id="KW-1133">Transmembrane helix</keyword>
<reference evidence="9" key="1">
    <citation type="journal article" date="2019" name="Int. J. Syst. Evol. Microbiol.">
        <title>The Global Catalogue of Microorganisms (GCM) 10K type strain sequencing project: providing services to taxonomists for standard genome sequencing and annotation.</title>
        <authorList>
            <consortium name="The Broad Institute Genomics Platform"/>
            <consortium name="The Broad Institute Genome Sequencing Center for Infectious Disease"/>
            <person name="Wu L."/>
            <person name="Ma J."/>
        </authorList>
    </citation>
    <scope>NUCLEOTIDE SEQUENCE [LARGE SCALE GENOMIC DNA]</scope>
    <source>
        <strain evidence="9">NBRC 101365</strain>
    </source>
</reference>
<keyword evidence="9" id="KW-1185">Reference proteome</keyword>
<feature type="transmembrane region" description="Helical" evidence="6">
    <location>
        <begin position="234"/>
        <end position="254"/>
    </location>
</feature>
<comment type="caution">
    <text evidence="8">The sequence shown here is derived from an EMBL/GenBank/DDBJ whole genome shotgun (WGS) entry which is preliminary data.</text>
</comment>
<feature type="transmembrane region" description="Helical" evidence="6">
    <location>
        <begin position="58"/>
        <end position="78"/>
    </location>
</feature>
<evidence type="ECO:0000256" key="1">
    <source>
        <dbReference type="ARBA" id="ARBA00004651"/>
    </source>
</evidence>
<feature type="transmembrane region" description="Helical" evidence="6">
    <location>
        <begin position="116"/>
        <end position="133"/>
    </location>
</feature>
<feature type="domain" description="EamA" evidence="7">
    <location>
        <begin position="142"/>
        <end position="276"/>
    </location>
</feature>
<organism evidence="8 9">
    <name type="scientific">Labrys miyagiensis</name>
    <dbReference type="NCBI Taxonomy" id="346912"/>
    <lineage>
        <taxon>Bacteria</taxon>
        <taxon>Pseudomonadati</taxon>
        <taxon>Pseudomonadota</taxon>
        <taxon>Alphaproteobacteria</taxon>
        <taxon>Hyphomicrobiales</taxon>
        <taxon>Xanthobacteraceae</taxon>
        <taxon>Labrys</taxon>
    </lineage>
</organism>
<dbReference type="SUPFAM" id="SSF103481">
    <property type="entry name" value="Multidrug resistance efflux transporter EmrE"/>
    <property type="match status" value="2"/>
</dbReference>
<feature type="domain" description="EamA" evidence="7">
    <location>
        <begin position="2"/>
        <end position="133"/>
    </location>
</feature>
<evidence type="ECO:0000259" key="7">
    <source>
        <dbReference type="Pfam" id="PF00892"/>
    </source>
</evidence>
<proteinExistence type="predicted"/>
<dbReference type="EMBL" id="BSPC01000005">
    <property type="protein sequence ID" value="GLS17327.1"/>
    <property type="molecule type" value="Genomic_DNA"/>
</dbReference>
<feature type="transmembrane region" description="Helical" evidence="6">
    <location>
        <begin position="90"/>
        <end position="109"/>
    </location>
</feature>
<evidence type="ECO:0000256" key="3">
    <source>
        <dbReference type="ARBA" id="ARBA00022692"/>
    </source>
</evidence>
<feature type="transmembrane region" description="Helical" evidence="6">
    <location>
        <begin position="171"/>
        <end position="194"/>
    </location>
</feature>
<evidence type="ECO:0000256" key="2">
    <source>
        <dbReference type="ARBA" id="ARBA00022475"/>
    </source>
</evidence>